<dbReference type="PANTHER" id="PTHR35043">
    <property type="entry name" value="TRANSCRIPTION FACTOR DOMAIN-CONTAINING PROTEIN"/>
    <property type="match status" value="1"/>
</dbReference>
<keyword evidence="1" id="KW-0472">Membrane</keyword>
<feature type="chain" id="PRO_5034300590" description="Wax synthase domain-containing protein" evidence="2">
    <location>
        <begin position="17"/>
        <end position="438"/>
    </location>
</feature>
<comment type="caution">
    <text evidence="3">The sequence shown here is derived from an EMBL/GenBank/DDBJ whole genome shotgun (WGS) entry which is preliminary data.</text>
</comment>
<feature type="transmembrane region" description="Helical" evidence="1">
    <location>
        <begin position="357"/>
        <end position="381"/>
    </location>
</feature>
<gene>
    <name evidence="3" type="ORF">MIND_01113200</name>
</gene>
<keyword evidence="1" id="KW-1133">Transmembrane helix</keyword>
<organism evidence="3 4">
    <name type="scientific">Mycena indigotica</name>
    <dbReference type="NCBI Taxonomy" id="2126181"/>
    <lineage>
        <taxon>Eukaryota</taxon>
        <taxon>Fungi</taxon>
        <taxon>Dikarya</taxon>
        <taxon>Basidiomycota</taxon>
        <taxon>Agaricomycotina</taxon>
        <taxon>Agaricomycetes</taxon>
        <taxon>Agaricomycetidae</taxon>
        <taxon>Agaricales</taxon>
        <taxon>Marasmiineae</taxon>
        <taxon>Mycenaceae</taxon>
        <taxon>Mycena</taxon>
    </lineage>
</organism>
<dbReference type="RefSeq" id="XP_037217089.1">
    <property type="nucleotide sequence ID" value="XM_037367695.1"/>
</dbReference>
<proteinExistence type="predicted"/>
<protein>
    <recommendedName>
        <fullName evidence="5">Wax synthase domain-containing protein</fullName>
    </recommendedName>
</protein>
<keyword evidence="2" id="KW-0732">Signal</keyword>
<evidence type="ECO:0000313" key="4">
    <source>
        <dbReference type="Proteomes" id="UP000636479"/>
    </source>
</evidence>
<dbReference type="OrthoDB" id="9451547at2759"/>
<dbReference type="EMBL" id="JACAZF010000009">
    <property type="protein sequence ID" value="KAF7295726.1"/>
    <property type="molecule type" value="Genomic_DNA"/>
</dbReference>
<keyword evidence="1" id="KW-0812">Transmembrane</keyword>
<feature type="transmembrane region" description="Helical" evidence="1">
    <location>
        <begin position="35"/>
        <end position="55"/>
    </location>
</feature>
<reference evidence="3" key="1">
    <citation type="submission" date="2020-05" db="EMBL/GenBank/DDBJ databases">
        <title>Mycena genomes resolve the evolution of fungal bioluminescence.</title>
        <authorList>
            <person name="Tsai I.J."/>
        </authorList>
    </citation>
    <scope>NUCLEOTIDE SEQUENCE</scope>
    <source>
        <strain evidence="3">171206Taipei</strain>
    </source>
</reference>
<name>A0A8H6VXP8_9AGAR</name>
<accession>A0A8H6VXP8</accession>
<feature type="signal peptide" evidence="2">
    <location>
        <begin position="1"/>
        <end position="16"/>
    </location>
</feature>
<sequence length="438" mass="48701">MFFWLALVAHARTANAVAGAFDAAGMTGCTDNCRTLYDIVSGCLLTIFACVWVSIHPNVPKPPALAEPGPDTSIVARLRWKLVHGTHPFRARLKLMLVGVLAPELIVGLALRQNAMATRFSTLLGVSKTHGFFIGMGGLVSVDGDPLVTGEQVAGQHLVYFHSQKKPDMNHPTVAAIQAIPREVITDKSKGDVYSKALALSQSLWFILQCLVRLVQRLPLTQLEVATLAFTAVNFFTWVVWWDKPLDVAEPFVVVGNTVRVQQPVMRKRVSGPALMPFRRRFLRLLGFRQWWDGFDPQRMRAVPTFWFGWGYDTPPGLEHICLVRELLVACLFGAIHCAAWRAAFPSTAEMQIWRVTAKMLAVVPLVAICILQLGLDSWFIVGDNSWTVTQKIIQALLLLYLPSRLVTLVLPFAALRTVNPLVYVDVDWSVYIPHLGG</sequence>
<evidence type="ECO:0000256" key="2">
    <source>
        <dbReference type="SAM" id="SignalP"/>
    </source>
</evidence>
<dbReference type="Proteomes" id="UP000636479">
    <property type="component" value="Unassembled WGS sequence"/>
</dbReference>
<dbReference type="PANTHER" id="PTHR35043:SF7">
    <property type="entry name" value="TRANSCRIPTION FACTOR DOMAIN-CONTAINING PROTEIN"/>
    <property type="match status" value="1"/>
</dbReference>
<keyword evidence="4" id="KW-1185">Reference proteome</keyword>
<dbReference type="AlphaFoldDB" id="A0A8H6VXP8"/>
<feature type="transmembrane region" description="Helical" evidence="1">
    <location>
        <begin position="393"/>
        <end position="416"/>
    </location>
</feature>
<evidence type="ECO:0000313" key="3">
    <source>
        <dbReference type="EMBL" id="KAF7295726.1"/>
    </source>
</evidence>
<dbReference type="GeneID" id="59350211"/>
<evidence type="ECO:0008006" key="5">
    <source>
        <dbReference type="Google" id="ProtNLM"/>
    </source>
</evidence>
<evidence type="ECO:0000256" key="1">
    <source>
        <dbReference type="SAM" id="Phobius"/>
    </source>
</evidence>